<reference evidence="3" key="1">
    <citation type="submission" date="2016-10" db="EMBL/GenBank/DDBJ databases">
        <authorList>
            <person name="Varghese N."/>
            <person name="Submissions S."/>
        </authorList>
    </citation>
    <scope>NUCLEOTIDE SEQUENCE [LARGE SCALE GENOMIC DNA]</scope>
    <source>
        <strain evidence="3">DSM 22965</strain>
    </source>
</reference>
<protein>
    <submittedName>
        <fullName evidence="2">Nucleoside-diphosphate-sugar epimerase</fullName>
    </submittedName>
</protein>
<proteinExistence type="predicted"/>
<dbReference type="InterPro" id="IPR036291">
    <property type="entry name" value="NAD(P)-bd_dom_sf"/>
</dbReference>
<evidence type="ECO:0000313" key="2">
    <source>
        <dbReference type="EMBL" id="SDS49429.1"/>
    </source>
</evidence>
<dbReference type="RefSeq" id="WP_231945494.1">
    <property type="nucleotide sequence ID" value="NZ_LT629734.1"/>
</dbReference>
<dbReference type="SUPFAM" id="SSF51735">
    <property type="entry name" value="NAD(P)-binding Rossmann-fold domains"/>
    <property type="match status" value="1"/>
</dbReference>
<dbReference type="AlphaFoldDB" id="A0A1H1SPV0"/>
<dbReference type="InterPro" id="IPR001509">
    <property type="entry name" value="Epimerase_deHydtase"/>
</dbReference>
<name>A0A1H1SPV0_9MICO</name>
<keyword evidence="3" id="KW-1185">Reference proteome</keyword>
<organism evidence="2 3">
    <name type="scientific">Agrococcus carbonis</name>
    <dbReference type="NCBI Taxonomy" id="684552"/>
    <lineage>
        <taxon>Bacteria</taxon>
        <taxon>Bacillati</taxon>
        <taxon>Actinomycetota</taxon>
        <taxon>Actinomycetes</taxon>
        <taxon>Micrococcales</taxon>
        <taxon>Microbacteriaceae</taxon>
        <taxon>Agrococcus</taxon>
    </lineage>
</organism>
<dbReference type="Pfam" id="PF01370">
    <property type="entry name" value="Epimerase"/>
    <property type="match status" value="1"/>
</dbReference>
<evidence type="ECO:0000259" key="1">
    <source>
        <dbReference type="Pfam" id="PF01370"/>
    </source>
</evidence>
<sequence length="331" mass="34453">MAAMQTPARVLVLGGTRWVGGRVAAAHLDRGAEVTCLARGVGGEAPDGARLVVGDRGRADAYDALAGEWDEVVDVTSVPRHAAGALEALGERAAHWTFVSSVSAQRVEGAPAGADEDDELVAEDESGDDYGGAKAWIERAARERLGDRLAIVRPGLIGGPGDGSGRFGHWVARLALAGEGPVLVPARDQPTQTIDVRDLVAFLVELAPSLGGVVNAVGPVVPLHEHLALARELAGHTGELVRASDAQLEALGIEHWAGPRALPLTLPAALETHAQRSSARYRAAGGRHRPHRDTLAAALADERALGLDRPAPHRLARADELAAIDSLASLS</sequence>
<accession>A0A1H1SPV0</accession>
<feature type="domain" description="NAD-dependent epimerase/dehydratase" evidence="1">
    <location>
        <begin position="10"/>
        <end position="206"/>
    </location>
</feature>
<dbReference type="EMBL" id="LT629734">
    <property type="protein sequence ID" value="SDS49429.1"/>
    <property type="molecule type" value="Genomic_DNA"/>
</dbReference>
<gene>
    <name evidence="2" type="ORF">SAMN04489719_2451</name>
</gene>
<dbReference type="Proteomes" id="UP000199649">
    <property type="component" value="Chromosome I"/>
</dbReference>
<dbReference type="STRING" id="684552.SAMN04489719_2451"/>
<dbReference type="Gene3D" id="3.40.50.720">
    <property type="entry name" value="NAD(P)-binding Rossmann-like Domain"/>
    <property type="match status" value="1"/>
</dbReference>
<evidence type="ECO:0000313" key="3">
    <source>
        <dbReference type="Proteomes" id="UP000199649"/>
    </source>
</evidence>